<dbReference type="Gene3D" id="1.10.10.60">
    <property type="entry name" value="Homeodomain-like"/>
    <property type="match status" value="1"/>
</dbReference>
<dbReference type="PANTHER" id="PTHR11019:SF199">
    <property type="entry name" value="HTH-TYPE TRANSCRIPTIONAL REGULATOR NIMR"/>
    <property type="match status" value="1"/>
</dbReference>
<dbReference type="Pfam" id="PF12833">
    <property type="entry name" value="HTH_18"/>
    <property type="match status" value="1"/>
</dbReference>
<protein>
    <submittedName>
        <fullName evidence="4">Helix-turn-helix transcriptional regulator</fullName>
    </submittedName>
</protein>
<keyword evidence="1" id="KW-0805">Transcription regulation</keyword>
<dbReference type="Proteomes" id="UP001597045">
    <property type="component" value="Unassembled WGS sequence"/>
</dbReference>
<dbReference type="InterPro" id="IPR018060">
    <property type="entry name" value="HTH_AraC"/>
</dbReference>
<sequence length="88" mass="9614">LAELGRAAGTSERTLSRLFHTGLGMGFHRWRTILRVHHALFLLADGNSVTDTAIACGWSNPSTFIDAFTAVVGQTPGRYQADLRDRGE</sequence>
<evidence type="ECO:0000313" key="4">
    <source>
        <dbReference type="EMBL" id="MFD1052489.1"/>
    </source>
</evidence>
<dbReference type="SUPFAM" id="SSF46689">
    <property type="entry name" value="Homeodomain-like"/>
    <property type="match status" value="1"/>
</dbReference>
<feature type="domain" description="HTH araC/xylS-type" evidence="3">
    <location>
        <begin position="1"/>
        <end position="82"/>
    </location>
</feature>
<evidence type="ECO:0000256" key="1">
    <source>
        <dbReference type="ARBA" id="ARBA00023015"/>
    </source>
</evidence>
<dbReference type="InterPro" id="IPR009057">
    <property type="entry name" value="Homeodomain-like_sf"/>
</dbReference>
<dbReference type="SMART" id="SM00342">
    <property type="entry name" value="HTH_ARAC"/>
    <property type="match status" value="1"/>
</dbReference>
<comment type="caution">
    <text evidence="4">The sequence shown here is derived from an EMBL/GenBank/DDBJ whole genome shotgun (WGS) entry which is preliminary data.</text>
</comment>
<dbReference type="PANTHER" id="PTHR11019">
    <property type="entry name" value="HTH-TYPE TRANSCRIPTIONAL REGULATOR NIMR"/>
    <property type="match status" value="1"/>
</dbReference>
<evidence type="ECO:0000313" key="5">
    <source>
        <dbReference type="Proteomes" id="UP001597045"/>
    </source>
</evidence>
<evidence type="ECO:0000256" key="2">
    <source>
        <dbReference type="ARBA" id="ARBA00023163"/>
    </source>
</evidence>
<keyword evidence="5" id="KW-1185">Reference proteome</keyword>
<accession>A0ABW3MSQ1</accession>
<proteinExistence type="predicted"/>
<dbReference type="PROSITE" id="PS01124">
    <property type="entry name" value="HTH_ARAC_FAMILY_2"/>
    <property type="match status" value="1"/>
</dbReference>
<reference evidence="5" key="1">
    <citation type="journal article" date="2019" name="Int. J. Syst. Evol. Microbiol.">
        <title>The Global Catalogue of Microorganisms (GCM) 10K type strain sequencing project: providing services to taxonomists for standard genome sequencing and annotation.</title>
        <authorList>
            <consortium name="The Broad Institute Genomics Platform"/>
            <consortium name="The Broad Institute Genome Sequencing Center for Infectious Disease"/>
            <person name="Wu L."/>
            <person name="Ma J."/>
        </authorList>
    </citation>
    <scope>NUCLEOTIDE SEQUENCE [LARGE SCALE GENOMIC DNA]</scope>
    <source>
        <strain evidence="5">JCM 31486</strain>
    </source>
</reference>
<evidence type="ECO:0000259" key="3">
    <source>
        <dbReference type="PROSITE" id="PS01124"/>
    </source>
</evidence>
<gene>
    <name evidence="4" type="ORF">ACFQ1S_46325</name>
</gene>
<dbReference type="EMBL" id="JBHTIS010004465">
    <property type="protein sequence ID" value="MFD1052489.1"/>
    <property type="molecule type" value="Genomic_DNA"/>
</dbReference>
<name>A0ABW3MSQ1_9PSEU</name>
<organism evidence="4 5">
    <name type="scientific">Kibdelosporangium lantanae</name>
    <dbReference type="NCBI Taxonomy" id="1497396"/>
    <lineage>
        <taxon>Bacteria</taxon>
        <taxon>Bacillati</taxon>
        <taxon>Actinomycetota</taxon>
        <taxon>Actinomycetes</taxon>
        <taxon>Pseudonocardiales</taxon>
        <taxon>Pseudonocardiaceae</taxon>
        <taxon>Kibdelosporangium</taxon>
    </lineage>
</organism>
<feature type="non-terminal residue" evidence="4">
    <location>
        <position position="1"/>
    </location>
</feature>
<keyword evidence="2" id="KW-0804">Transcription</keyword>